<organism evidence="1 2">
    <name type="scientific">Ooceraea biroi</name>
    <name type="common">Clonal raider ant</name>
    <name type="synonym">Cerapachys biroi</name>
    <dbReference type="NCBI Taxonomy" id="2015173"/>
    <lineage>
        <taxon>Eukaryota</taxon>
        <taxon>Metazoa</taxon>
        <taxon>Ecdysozoa</taxon>
        <taxon>Arthropoda</taxon>
        <taxon>Hexapoda</taxon>
        <taxon>Insecta</taxon>
        <taxon>Pterygota</taxon>
        <taxon>Neoptera</taxon>
        <taxon>Endopterygota</taxon>
        <taxon>Hymenoptera</taxon>
        <taxon>Apocrita</taxon>
        <taxon>Aculeata</taxon>
        <taxon>Formicoidea</taxon>
        <taxon>Formicidae</taxon>
        <taxon>Dorylinae</taxon>
        <taxon>Ooceraea</taxon>
    </lineage>
</organism>
<evidence type="ECO:0000313" key="1">
    <source>
        <dbReference type="EMBL" id="EZA61599.1"/>
    </source>
</evidence>
<gene>
    <name evidence="1" type="ORF">X777_07932</name>
</gene>
<proteinExistence type="predicted"/>
<dbReference type="EMBL" id="KK107054">
    <property type="protein sequence ID" value="EZA61599.1"/>
    <property type="molecule type" value="Genomic_DNA"/>
</dbReference>
<reference evidence="1 2" key="1">
    <citation type="journal article" date="2014" name="Curr. Biol.">
        <title>The genome of the clonal raider ant Cerapachys biroi.</title>
        <authorList>
            <person name="Oxley P.R."/>
            <person name="Ji L."/>
            <person name="Fetter-Pruneda I."/>
            <person name="McKenzie S.K."/>
            <person name="Li C."/>
            <person name="Hu H."/>
            <person name="Zhang G."/>
            <person name="Kronauer D.J."/>
        </authorList>
    </citation>
    <scope>NUCLEOTIDE SEQUENCE [LARGE SCALE GENOMIC DNA]</scope>
</reference>
<name>A0A026X2L6_OOCBI</name>
<dbReference type="Proteomes" id="UP000053097">
    <property type="component" value="Unassembled WGS sequence"/>
</dbReference>
<sequence length="120" mass="13622">MSCDTWAFLSNAASFSSRSFSRKTRSSAVIVRSDSRISRKCASSRRREELFDCSSSKDVRRFANSLVVAVSSLVVFSSFDLRWAICFEEVTCTLFNSSSYRLRRETSVFRYSTSAVASFK</sequence>
<evidence type="ECO:0000313" key="2">
    <source>
        <dbReference type="Proteomes" id="UP000053097"/>
    </source>
</evidence>
<accession>A0A026X2L6</accession>
<dbReference type="AlphaFoldDB" id="A0A026X2L6"/>
<keyword evidence="2" id="KW-1185">Reference proteome</keyword>
<protein>
    <submittedName>
        <fullName evidence="1">Uncharacterized protein</fullName>
    </submittedName>
</protein>